<sequence>MFSFLKMRPGLSRHSALSAPDVWRESWTVSEGRSAATGRRFSLGASLPPRLRLSLEINAPLLGFSGARSCPGPGPGEPPYASRDGGLRGRSAPRGGGGGAVTHRL</sequence>
<proteinExistence type="predicted"/>
<dbReference type="EMBL" id="OX596109">
    <property type="protein sequence ID" value="CAN0306446.1"/>
    <property type="molecule type" value="Genomic_DNA"/>
</dbReference>
<organism evidence="1 2">
    <name type="scientific">Rangifer tarandus platyrhynchus</name>
    <name type="common">Svalbard reindeer</name>
    <dbReference type="NCBI Taxonomy" id="3082113"/>
    <lineage>
        <taxon>Eukaryota</taxon>
        <taxon>Metazoa</taxon>
        <taxon>Chordata</taxon>
        <taxon>Craniata</taxon>
        <taxon>Vertebrata</taxon>
        <taxon>Euteleostomi</taxon>
        <taxon>Mammalia</taxon>
        <taxon>Eutheria</taxon>
        <taxon>Laurasiatheria</taxon>
        <taxon>Artiodactyla</taxon>
        <taxon>Ruminantia</taxon>
        <taxon>Pecora</taxon>
        <taxon>Cervidae</taxon>
        <taxon>Odocoileinae</taxon>
        <taxon>Rangifer</taxon>
    </lineage>
</organism>
<accession>A0AC59Z8B4</accession>
<name>A0AC59Z8B4_RANTA</name>
<evidence type="ECO:0000313" key="1">
    <source>
        <dbReference type="EMBL" id="CAN0306446.1"/>
    </source>
</evidence>
<protein>
    <submittedName>
        <fullName evidence="1">Uncharacterized protein</fullName>
    </submittedName>
</protein>
<reference evidence="1" key="1">
    <citation type="submission" date="2023-05" db="EMBL/GenBank/DDBJ databases">
        <authorList>
            <consortium name="ELIXIR-Norway"/>
        </authorList>
    </citation>
    <scope>NUCLEOTIDE SEQUENCE</scope>
</reference>
<dbReference type="Proteomes" id="UP001162501">
    <property type="component" value="Chromosome 25"/>
</dbReference>
<reference evidence="1" key="2">
    <citation type="submission" date="2025-03" db="EMBL/GenBank/DDBJ databases">
        <authorList>
            <consortium name="ELIXIR-Norway"/>
            <consortium name="Elixir Norway"/>
        </authorList>
    </citation>
    <scope>NUCLEOTIDE SEQUENCE</scope>
</reference>
<evidence type="ECO:0000313" key="2">
    <source>
        <dbReference type="Proteomes" id="UP001162501"/>
    </source>
</evidence>
<gene>
    <name evidence="1" type="ORF">MRATA1EN22A_LOCUS15327</name>
</gene>